<gene>
    <name evidence="3" type="ORF">ALMOND_2B002805</name>
</gene>
<accession>A0A5E4EM06</accession>
<organism evidence="3 4">
    <name type="scientific">Prunus dulcis</name>
    <name type="common">Almond</name>
    <name type="synonym">Amygdalus dulcis</name>
    <dbReference type="NCBI Taxonomy" id="3755"/>
    <lineage>
        <taxon>Eukaryota</taxon>
        <taxon>Viridiplantae</taxon>
        <taxon>Streptophyta</taxon>
        <taxon>Embryophyta</taxon>
        <taxon>Tracheophyta</taxon>
        <taxon>Spermatophyta</taxon>
        <taxon>Magnoliopsida</taxon>
        <taxon>eudicotyledons</taxon>
        <taxon>Gunneridae</taxon>
        <taxon>Pentapetalae</taxon>
        <taxon>rosids</taxon>
        <taxon>fabids</taxon>
        <taxon>Rosales</taxon>
        <taxon>Rosaceae</taxon>
        <taxon>Amygdaloideae</taxon>
        <taxon>Amygdaleae</taxon>
        <taxon>Prunus</taxon>
    </lineage>
</organism>
<feature type="compositionally biased region" description="Basic and acidic residues" evidence="1">
    <location>
        <begin position="23"/>
        <end position="62"/>
    </location>
</feature>
<feature type="domain" description="Nucleolar 27S pre-rRNA processing Urb2/Npa2 C-terminal" evidence="2">
    <location>
        <begin position="1889"/>
        <end position="2127"/>
    </location>
</feature>
<dbReference type="GO" id="GO:0042254">
    <property type="term" value="P:ribosome biogenesis"/>
    <property type="evidence" value="ECO:0007669"/>
    <property type="project" value="TreeGrafter"/>
</dbReference>
<dbReference type="InParanoid" id="A0A5E4EM06"/>
<name>A0A5E4EM06_PRUDU</name>
<evidence type="ECO:0000313" key="4">
    <source>
        <dbReference type="Proteomes" id="UP000327085"/>
    </source>
</evidence>
<dbReference type="Proteomes" id="UP000327085">
    <property type="component" value="Chromosome 8"/>
</dbReference>
<evidence type="ECO:0000259" key="2">
    <source>
        <dbReference type="Pfam" id="PF10441"/>
    </source>
</evidence>
<protein>
    <submittedName>
        <fullName evidence="3">PREDICTED: ZEAMMB73_Zm00001d028096</fullName>
    </submittedName>
</protein>
<dbReference type="Gramene" id="VVA15621">
    <property type="protein sequence ID" value="VVA15621"/>
    <property type="gene ID" value="Prudul26B002805"/>
</dbReference>
<feature type="region of interest" description="Disordered" evidence="1">
    <location>
        <begin position="1"/>
        <end position="66"/>
    </location>
</feature>
<dbReference type="PANTHER" id="PTHR15682">
    <property type="entry name" value="UNHEALTHY RIBOSOME BIOGENESIS PROTEIN 2 HOMOLOG"/>
    <property type="match status" value="1"/>
</dbReference>
<dbReference type="Pfam" id="PF10441">
    <property type="entry name" value="Urb2"/>
    <property type="match status" value="1"/>
</dbReference>
<sequence length="2128" mass="239054">MAGSEATPKEKRTKKNKKRKQRSLGESERASKTHRIRVSEKESEPQEVEVKRAEKPQLREPNQELEQGGPWRNLELVLSIQNKEFDLQKKVELAYGFVILRVKEEGSKSDQDNQAVNMSRLIIFVNDWIQSLLISSGKKIQSGGEMHQAEVIETYLDFRCWEIFKFCLEESLKLNVSLSFSRNLLRSICLIARNALSLLNKTSSHQTDLFSIGEGLPLYNTMLDCISLVFSSHGGLSNENLDLWVSTVGAVLDLVHTFYMENLVSGNEGDFVFRFLCLVLEPFAKFFRAHPARKNGFRDFIDKLLEPLLHLLGLLHLQIDVSNPGRARNLLKLVEEVLSHGLYHPVHIDGFLNLCSSERYSTFNYGKSKDSKTMLKSYHRHLFDKLEKILAAKNPLAVESMGELFRLLIDQVQKLKRASVPAENTKMMGKTEASKQIEHNLMGHTSKMSSGSSTALVENNYCSTSFSAETRKSLLDFFVLIMEPLLLEINGYLETKPEVGPILSDVHCTLKSINNLLSGFMHEKVYVRTEDTSEGACLNFLKKVYNMIISLSSNLIQSSKYGVVNGTHMDMLTLIANEVLSAVGYLLEIEYEVIENDLVTLWLLMLSYLAIGFSLMEVPDRCSLSLKITDIGCQLVILYSQLRQVNNTIFALCKAIRLLNSRNGDGELKYTRFVISLHGEAYAKSVEMLLCTQEFKIAIQQAIKSIPEGQASGCIGQLTLDISESLEWLKISCLKADEKEFGKGDGRSSLQNFNLEAELLGRGLSEVYALVLDSLFVTPGNCNLLGVSVKDLIAVICACMSSLVGLQPDAVNEFLFTVTGKGFDNETDENKNNLQIFGLSTHWVFVFFFRLYMSCRSLYRSATSLMAPDLSRKMSAAMGDSFTSYSGSDWIDMTDWINGEYFSWIVQPSASLPVVIQSISNIYCKDSAADSSPLTYVMHAMAVRRLVDLNRHIKSFEYLMQNNENLVQVRLLDDADLSRCRKRSKKLERHISVLREEASGLAGFMMEHLSLVPEDQQPMSISGDTTCNKMISRESDEWDFSVCALNKKSLPTSIWWILCQNIDTWCTHATKKNLKKFLSLLIHTSLSRVRSSFGVVREYNNHAADRLKKVTLHQISSQCFIDSILYEQRFFCRYFASTFCRALEKSTLPLISDFSSGNFDFKSLPDWPKVLNSLENSSVVVSCKNHYIFDCSSAASPVTHSSDELRKGSFKEQKDLQSTIMKFIACQSLLNLLCCMPKSHFNSRAFSLYVTSILNLERLVVGGLLDYQNALYSHHYHELFRLFVSCRKALKYIILACEGKTADSQTSHTLVFFEDSFPILWLYKSVYAVVGLEESLPKDNCRPVSDMILSLMDHTFYVFLTLSKYQSNHAVHFSKVAELNAGLVHEHSSLSESDPCLDSSDYIEAWKSVTIIAKSLKEQMQSLLVNLKDALCNGKVGIGVDGLNLNKFSSLISCISGFLWGLACFVNHTDSRSSDHKVNSSRQKLEPISELHLCIDVFAEFCSLLLPMLVCDSSQQSRTLCDSQNLQKSDFNADLLGVPEGTDVETDIAVVELHDESGAAMTASSDIHAYSGSGSVHRRRLHLEGANCAASALNDIDSFILQSLNRPLLRRLLNGDYPDAAFLLRQLLIASSAILRLSLHMNSPPLSSSLVHTFTGITQVLLLESTDMNHVPCFFYFVCLDGVLKYLEEIANHFPLTNPTLSRSLYDKMVQLQLRALGKCITLQGKRATLVSHETESSTKMLHSPMEFSEASLSGRPYLLDELKARLRSSFTVFIKKPSELHLLSAVQAIERALVGVRDGCTMSYDIHTGSVDGGKVSSVVAAGIDCLDLILEHVSGRKRLNVVKRHIQSFISSLFNVILNLQSPVIFYERLIQNKGDTDPDPGTIILMCVDVLARISGKHALYQMEAWHVAQSLRIPSALFQDFHLLKLSEAPVPDDSSTVPNNQISNSVASKHFSGVDRQYSIDLFAACCRLLHNVLKHHKTECERCIAVLQASVGVLLHCLETVDANAVVRKGFFSWEVEEGVKCAGCLRRIYEEIRHQKDVFGPHCSQFLSNYIWVYSGHGPRKTGIKREIDEALRPGVYALIDTCSADDLQRLHTLFGEGPCRNTLATLKHDYELNFQYQGKV</sequence>
<feature type="compositionally biased region" description="Basic residues" evidence="1">
    <location>
        <begin position="11"/>
        <end position="22"/>
    </location>
</feature>
<evidence type="ECO:0000256" key="1">
    <source>
        <dbReference type="SAM" id="MobiDB-lite"/>
    </source>
</evidence>
<reference evidence="4" key="1">
    <citation type="journal article" date="2020" name="Plant J.">
        <title>Transposons played a major role in the diversification between the closely related almond and peach genomes: results from the almond genome sequence.</title>
        <authorList>
            <person name="Alioto T."/>
            <person name="Alexiou K.G."/>
            <person name="Bardil A."/>
            <person name="Barteri F."/>
            <person name="Castanera R."/>
            <person name="Cruz F."/>
            <person name="Dhingra A."/>
            <person name="Duval H."/>
            <person name="Fernandez I Marti A."/>
            <person name="Frias L."/>
            <person name="Galan B."/>
            <person name="Garcia J.L."/>
            <person name="Howad W."/>
            <person name="Gomez-Garrido J."/>
            <person name="Gut M."/>
            <person name="Julca I."/>
            <person name="Morata J."/>
            <person name="Puigdomenech P."/>
            <person name="Ribeca P."/>
            <person name="Rubio Cabetas M.J."/>
            <person name="Vlasova A."/>
            <person name="Wirthensohn M."/>
            <person name="Garcia-Mas J."/>
            <person name="Gabaldon T."/>
            <person name="Casacuberta J.M."/>
            <person name="Arus P."/>
        </authorList>
    </citation>
    <scope>NUCLEOTIDE SEQUENCE [LARGE SCALE GENOMIC DNA]</scope>
    <source>
        <strain evidence="4">cv. Texas</strain>
    </source>
</reference>
<proteinExistence type="predicted"/>
<dbReference type="PANTHER" id="PTHR15682:SF2">
    <property type="entry name" value="UNHEALTHY RIBOSOME BIOGENESIS PROTEIN 2 HOMOLOG"/>
    <property type="match status" value="1"/>
</dbReference>
<dbReference type="EMBL" id="CABIKO010000015">
    <property type="protein sequence ID" value="VVA15621.1"/>
    <property type="molecule type" value="Genomic_DNA"/>
</dbReference>
<dbReference type="OMA" id="CLDYRCW"/>
<dbReference type="GO" id="GO:0005730">
    <property type="term" value="C:nucleolus"/>
    <property type="evidence" value="ECO:0007669"/>
    <property type="project" value="TreeGrafter"/>
</dbReference>
<dbReference type="InterPro" id="IPR018849">
    <property type="entry name" value="Urb2/Npa2_C"/>
</dbReference>
<dbReference type="InterPro" id="IPR052609">
    <property type="entry name" value="Ribosome_Biogenesis_Reg"/>
</dbReference>
<evidence type="ECO:0000313" key="3">
    <source>
        <dbReference type="EMBL" id="VVA15621.1"/>
    </source>
</evidence>
<dbReference type="FunCoup" id="A0A5E4EM06">
    <property type="interactions" value="959"/>
</dbReference>